<evidence type="ECO:0000256" key="8">
    <source>
        <dbReference type="ARBA" id="ARBA00022837"/>
    </source>
</evidence>
<dbReference type="OrthoDB" id="148600at2"/>
<accession>A0A521CCT9</accession>
<name>A0A521CCT9_9BACL</name>
<feature type="signal peptide" evidence="10">
    <location>
        <begin position="1"/>
        <end position="27"/>
    </location>
</feature>
<dbReference type="InterPro" id="IPR004898">
    <property type="entry name" value="Pectate_lyase_PlyH/PlyE-like"/>
</dbReference>
<dbReference type="GO" id="GO:0005576">
    <property type="term" value="C:extracellular region"/>
    <property type="evidence" value="ECO:0007669"/>
    <property type="project" value="UniProtKB-SubCell"/>
</dbReference>
<protein>
    <recommendedName>
        <fullName evidence="5 10">Pectate lyase</fullName>
        <ecNumber evidence="5 10">4.2.2.2</ecNumber>
    </recommendedName>
</protein>
<dbReference type="EC" id="4.2.2.2" evidence="5 10"/>
<dbReference type="Gene3D" id="2.160.20.10">
    <property type="entry name" value="Single-stranded right-handed beta-helix, Pectin lyase-like"/>
    <property type="match status" value="1"/>
</dbReference>
<keyword evidence="12" id="KW-1185">Reference proteome</keyword>
<dbReference type="AlphaFoldDB" id="A0A521CCT9"/>
<dbReference type="Pfam" id="PF03211">
    <property type="entry name" value="Pectate_lyase"/>
    <property type="match status" value="1"/>
</dbReference>
<evidence type="ECO:0000256" key="2">
    <source>
        <dbReference type="ARBA" id="ARBA00001913"/>
    </source>
</evidence>
<evidence type="ECO:0000256" key="4">
    <source>
        <dbReference type="ARBA" id="ARBA00006463"/>
    </source>
</evidence>
<dbReference type="InterPro" id="IPR011050">
    <property type="entry name" value="Pectin_lyase_fold/virulence"/>
</dbReference>
<gene>
    <name evidence="11" type="ORF">SAMN06264849_103281</name>
</gene>
<keyword evidence="6 10" id="KW-0964">Secreted</keyword>
<evidence type="ECO:0000256" key="5">
    <source>
        <dbReference type="ARBA" id="ARBA00012272"/>
    </source>
</evidence>
<dbReference type="Proteomes" id="UP000315636">
    <property type="component" value="Unassembled WGS sequence"/>
</dbReference>
<organism evidence="11 12">
    <name type="scientific">Melghirimyces algeriensis</name>
    <dbReference type="NCBI Taxonomy" id="910412"/>
    <lineage>
        <taxon>Bacteria</taxon>
        <taxon>Bacillati</taxon>
        <taxon>Bacillota</taxon>
        <taxon>Bacilli</taxon>
        <taxon>Bacillales</taxon>
        <taxon>Thermoactinomycetaceae</taxon>
        <taxon>Melghirimyces</taxon>
    </lineage>
</organism>
<comment type="subcellular location">
    <subcellularLocation>
        <location evidence="3 10">Secreted</location>
    </subcellularLocation>
</comment>
<evidence type="ECO:0000256" key="3">
    <source>
        <dbReference type="ARBA" id="ARBA00004613"/>
    </source>
</evidence>
<dbReference type="SUPFAM" id="SSF51126">
    <property type="entry name" value="Pectin lyase-like"/>
    <property type="match status" value="1"/>
</dbReference>
<feature type="chain" id="PRO_5025086481" description="Pectate lyase" evidence="10">
    <location>
        <begin position="28"/>
        <end position="258"/>
    </location>
</feature>
<dbReference type="RefSeq" id="WP_142505016.1">
    <property type="nucleotide sequence ID" value="NZ_FXTI01000003.1"/>
</dbReference>
<evidence type="ECO:0000313" key="11">
    <source>
        <dbReference type="EMBL" id="SMO57228.1"/>
    </source>
</evidence>
<dbReference type="PANTHER" id="PTHR33407:SF9">
    <property type="entry name" value="PECTATE LYASE F-RELATED"/>
    <property type="match status" value="1"/>
</dbReference>
<comment type="cofactor">
    <cofactor evidence="2 10">
        <name>Ca(2+)</name>
        <dbReference type="ChEBI" id="CHEBI:29108"/>
    </cofactor>
</comment>
<evidence type="ECO:0000256" key="9">
    <source>
        <dbReference type="ARBA" id="ARBA00023239"/>
    </source>
</evidence>
<keyword evidence="7 10" id="KW-0732">Signal</keyword>
<keyword evidence="9 10" id="KW-0456">Lyase</keyword>
<keyword evidence="8 10" id="KW-0106">Calcium</keyword>
<evidence type="ECO:0000256" key="10">
    <source>
        <dbReference type="RuleBase" id="RU367009"/>
    </source>
</evidence>
<sequence>MKKWLNWSLVLGLTVAAFSLFPATTKAADDDEVLHETIVVEAGKTFDGEGQRYIAGPELGDGSQDEDQKPLFRLEEGATLKNVVLGAPAADGVHCYGDCLVENVVWEDIGEDALTVKKEGTVTIKGGSAQKGDDKIFQINAPSTFKVYNFKGDNAGKFIRQNGGTKYKVSVYIENCTITNMKEAIFRTDSNTSEVTMVNTKYGNVGEKWIGVKHVTERGNTDIGNNMEEASEVQKKEKEDSEFKEKGFLSSIMGWLGI</sequence>
<proteinExistence type="inferred from homology"/>
<evidence type="ECO:0000256" key="6">
    <source>
        <dbReference type="ARBA" id="ARBA00022525"/>
    </source>
</evidence>
<dbReference type="PANTHER" id="PTHR33407">
    <property type="entry name" value="PECTATE LYASE F-RELATED"/>
    <property type="match status" value="1"/>
</dbReference>
<dbReference type="InterPro" id="IPR012334">
    <property type="entry name" value="Pectin_lyas_fold"/>
</dbReference>
<reference evidence="11 12" key="1">
    <citation type="submission" date="2017-05" db="EMBL/GenBank/DDBJ databases">
        <authorList>
            <person name="Varghese N."/>
            <person name="Submissions S."/>
        </authorList>
    </citation>
    <scope>NUCLEOTIDE SEQUENCE [LARGE SCALE GENOMIC DNA]</scope>
    <source>
        <strain evidence="11 12">DSM 45474</strain>
    </source>
</reference>
<dbReference type="GO" id="GO:0030570">
    <property type="term" value="F:pectate lyase activity"/>
    <property type="evidence" value="ECO:0007669"/>
    <property type="project" value="UniProtKB-UniRule"/>
</dbReference>
<comment type="catalytic activity">
    <reaction evidence="1 10">
        <text>Eliminative cleavage of (1-&gt;4)-alpha-D-galacturonan to give oligosaccharides with 4-deoxy-alpha-D-galact-4-enuronosyl groups at their non-reducing ends.</text>
        <dbReference type="EC" id="4.2.2.2"/>
    </reaction>
</comment>
<dbReference type="EMBL" id="FXTI01000003">
    <property type="protein sequence ID" value="SMO57228.1"/>
    <property type="molecule type" value="Genomic_DNA"/>
</dbReference>
<evidence type="ECO:0000313" key="12">
    <source>
        <dbReference type="Proteomes" id="UP000315636"/>
    </source>
</evidence>
<comment type="similarity">
    <text evidence="4 10">Belongs to the polysaccharide lyase 3 family.</text>
</comment>
<comment type="function">
    <text evidence="10">Catalyzes the depolymerization of both polygalacturonate and pectins of methyl esterification degree from 22 to 89%, with an endo mode of action. In contrast to the majority of pectate lyases, displays high activity on highly methylated pectins.</text>
</comment>
<evidence type="ECO:0000256" key="7">
    <source>
        <dbReference type="ARBA" id="ARBA00022729"/>
    </source>
</evidence>
<evidence type="ECO:0000256" key="1">
    <source>
        <dbReference type="ARBA" id="ARBA00000695"/>
    </source>
</evidence>